<dbReference type="EMBL" id="FTNZ01000007">
    <property type="protein sequence ID" value="SIS43519.1"/>
    <property type="molecule type" value="Genomic_DNA"/>
</dbReference>
<name>A0A1N7J2J3_9FLAO</name>
<dbReference type="AlphaFoldDB" id="A0A1N7J2J3"/>
<protein>
    <submittedName>
        <fullName evidence="2">Uncharacterized protein</fullName>
    </submittedName>
</protein>
<dbReference type="Proteomes" id="UP000279541">
    <property type="component" value="Chromosome"/>
</dbReference>
<evidence type="ECO:0000313" key="1">
    <source>
        <dbReference type="EMBL" id="AZB01601.1"/>
    </source>
</evidence>
<organism evidence="2 3">
    <name type="scientific">Chryseobacterium joostei</name>
    <dbReference type="NCBI Taxonomy" id="112234"/>
    <lineage>
        <taxon>Bacteria</taxon>
        <taxon>Pseudomonadati</taxon>
        <taxon>Bacteroidota</taxon>
        <taxon>Flavobacteriia</taxon>
        <taxon>Flavobacteriales</taxon>
        <taxon>Weeksellaceae</taxon>
        <taxon>Chryseobacterium group</taxon>
        <taxon>Chryseobacterium</taxon>
    </lineage>
</organism>
<keyword evidence="4" id="KW-1185">Reference proteome</keyword>
<evidence type="ECO:0000313" key="2">
    <source>
        <dbReference type="EMBL" id="SIS43519.1"/>
    </source>
</evidence>
<gene>
    <name evidence="1" type="ORF">EG359_19200</name>
    <name evidence="2" type="ORF">SAMN05421768_107212</name>
</gene>
<dbReference type="Proteomes" id="UP000186106">
    <property type="component" value="Unassembled WGS sequence"/>
</dbReference>
<dbReference type="EMBL" id="CP033926">
    <property type="protein sequence ID" value="AZB01601.1"/>
    <property type="molecule type" value="Genomic_DNA"/>
</dbReference>
<dbReference type="OrthoDB" id="1210671at2"/>
<accession>A0A1N7J2J3</accession>
<sequence>MSVNIKSPTSYFFTELSFSQGAGDKSFGELNANEFQITTSFPGALKAYAVTDGVLFFARHGSTNDKVNILLKPSTPVDLGVKVKYFVYRGVNASDLFKTVNGKVQLNDSSSLEYLNTFWQEYISFYGSNSEFTADKIGYLSDTSSGSSSEIIKKFFPKDSHNLVRVKAGTHIGNFFSGSGGFEIVVDEGDFSQKKSDTGLEFDLKFATATSCTLKLNGSNSLPDVFGGNENSNIDAKIFRENIFKFLDPAAFYGSHVTNNAPNGNTGSICIGGTGTSYSTMDDIYNNFVKKFKNNLKTYFYVKGNDNRSLNFYNSDNILKVNGTDYNLSTLNWPIIVLPLPYCNIEFANVVPNDSFFSTTFLSSSSSFSVPQKSYFFSKIVSNYVCNLPFVNSSGNKIFSSFTYLVYNKPTSPLDSFFGPVNLESVFEREDYTSNQGSIVNNLRPVLIKEGSNIGIYKSKLVLEGYLADTNPTNIPTDPTVLSKTLRTYILLPQESTISLSDVSKGGLNARYYTAVNDAESYCKTIYEKGNIWKGKIRDVQDVNALLYRRKDNDDDNAPIYQLGISQADYKKMVDEVYTIDDKATNLTFHFENEVTDAKSSFYKYDLKVKFDNKNGERKQTIKYVTVYTIDGCFFFSKDYSDNFKFFEEFANIAVDFLPINLSSYNFGYECGFDFIGFEGREKYYDVIGKYYNKSTGQLDNIDVSNGIDYQFRNNKLNYFKLLSKNYNHKPSNWRHSGTDFAFHTDSFITLYPGKETTVKLKFTKSQNPSKLYIKYNKKYVAINNSTATPSSDDEFAEFEIPATNYTTINTNYTIKIKSLQASNVDIPIEVFAVEGSKKLLAGKCWLLKNSEAYILKTILVNVQTNTTGTVKSGLPSTDLVQSKSILNNFLNQAFLKVKDGDTTKYLNLDLTNDPGFKVAGTNVGSYLTPYTDSGITYYAVKDTEDVFAHCMTKLKDENPGIKIDDFLVLFFFDEPGGTDGGTAGIADKISGYRGARIYRHGLKRNTIAHEALHSIALYHSFDNDGEYTFRITWLVLGSIIPSPSPVPTDNVMDYFQFKPTDEDKLRKFIWKWQMNKIWKMNYNNNKLIKDT</sequence>
<dbReference type="STRING" id="112234.SAMN05421768_107212"/>
<reference evidence="2 3" key="1">
    <citation type="submission" date="2017-01" db="EMBL/GenBank/DDBJ databases">
        <authorList>
            <person name="Mah S.A."/>
            <person name="Swanson W.J."/>
            <person name="Moy G.W."/>
            <person name="Vacquier V.D."/>
        </authorList>
    </citation>
    <scope>NUCLEOTIDE SEQUENCE [LARGE SCALE GENOMIC DNA]</scope>
    <source>
        <strain evidence="2 3">DSM 16927</strain>
    </source>
</reference>
<reference evidence="1 4" key="2">
    <citation type="submission" date="2018-11" db="EMBL/GenBank/DDBJ databases">
        <title>Proposal to divide the Flavobacteriaceae and reorganize its genera based on Amino Acid Identity values calculated from whole genome sequences.</title>
        <authorList>
            <person name="Nicholson A.C."/>
            <person name="Gulvik C.A."/>
            <person name="Whitney A.M."/>
            <person name="Humrighouse B.W."/>
            <person name="Bell M."/>
            <person name="Holmes B."/>
            <person name="Steigerwalt A.G."/>
            <person name="Villarma A."/>
            <person name="Sheth M."/>
            <person name="Batra D."/>
            <person name="Pryor J."/>
            <person name="Bernardet J.-F."/>
            <person name="Hugo C."/>
            <person name="Kampfer P."/>
            <person name="Newman J."/>
            <person name="McQuiston J.R."/>
        </authorList>
    </citation>
    <scope>NUCLEOTIDE SEQUENCE [LARGE SCALE GENOMIC DNA]</scope>
    <source>
        <strain evidence="1 4">DSM 16927</strain>
    </source>
</reference>
<evidence type="ECO:0000313" key="4">
    <source>
        <dbReference type="Proteomes" id="UP000279541"/>
    </source>
</evidence>
<proteinExistence type="predicted"/>
<dbReference type="KEGG" id="cjt:EG359_19200"/>
<evidence type="ECO:0000313" key="3">
    <source>
        <dbReference type="Proteomes" id="UP000186106"/>
    </source>
</evidence>
<dbReference type="RefSeq" id="WP_076356434.1">
    <property type="nucleotide sequence ID" value="NZ_CP033926.1"/>
</dbReference>